<dbReference type="GO" id="GO:0008137">
    <property type="term" value="F:NADH dehydrogenase (ubiquinone) activity"/>
    <property type="evidence" value="ECO:0007669"/>
    <property type="project" value="InterPro"/>
</dbReference>
<dbReference type="RefSeq" id="WP_121169392.1">
    <property type="nucleotide sequence ID" value="NZ_RBIE01000001.1"/>
</dbReference>
<dbReference type="GO" id="GO:0051539">
    <property type="term" value="F:4 iron, 4 sulfur cluster binding"/>
    <property type="evidence" value="ECO:0007669"/>
    <property type="project" value="UniProtKB-KW"/>
</dbReference>
<dbReference type="GO" id="GO:0009060">
    <property type="term" value="P:aerobic respiration"/>
    <property type="evidence" value="ECO:0007669"/>
    <property type="project" value="TreeGrafter"/>
</dbReference>
<dbReference type="Pfam" id="PF01058">
    <property type="entry name" value="Oxidored_q6"/>
    <property type="match status" value="1"/>
</dbReference>
<dbReference type="NCBIfam" id="TIGR01957">
    <property type="entry name" value="nuoB_fam"/>
    <property type="match status" value="1"/>
</dbReference>
<evidence type="ECO:0000256" key="3">
    <source>
        <dbReference type="RuleBase" id="RU004464"/>
    </source>
</evidence>
<keyword evidence="2" id="KW-0874">Quinone</keyword>
<organism evidence="5 6">
    <name type="scientific">Thermovibrio guaymasensis</name>
    <dbReference type="NCBI Taxonomy" id="240167"/>
    <lineage>
        <taxon>Bacteria</taxon>
        <taxon>Pseudomonadati</taxon>
        <taxon>Aquificota</taxon>
        <taxon>Aquificia</taxon>
        <taxon>Desulfurobacteriales</taxon>
        <taxon>Desulfurobacteriaceae</taxon>
        <taxon>Thermovibrio</taxon>
    </lineage>
</organism>
<keyword evidence="3" id="KW-0411">Iron-sulfur</keyword>
<dbReference type="AlphaFoldDB" id="A0A420W7C6"/>
<accession>A0A420W7C6</accession>
<keyword evidence="6" id="KW-1185">Reference proteome</keyword>
<protein>
    <submittedName>
        <fullName evidence="5">NADH dehydrogenase subunit B</fullName>
    </submittedName>
</protein>
<dbReference type="Proteomes" id="UP000280881">
    <property type="component" value="Unassembled WGS sequence"/>
</dbReference>
<dbReference type="NCBIfam" id="NF005012">
    <property type="entry name" value="PRK06411.1"/>
    <property type="match status" value="1"/>
</dbReference>
<dbReference type="InterPro" id="IPR006138">
    <property type="entry name" value="NADH_UQ_OxRdtase_20Kd_su"/>
</dbReference>
<dbReference type="Gene3D" id="3.40.50.12280">
    <property type="match status" value="1"/>
</dbReference>
<dbReference type="GO" id="GO:0045271">
    <property type="term" value="C:respiratory chain complex I"/>
    <property type="evidence" value="ECO:0007669"/>
    <property type="project" value="TreeGrafter"/>
</dbReference>
<dbReference type="PANTHER" id="PTHR11995">
    <property type="entry name" value="NADH DEHYDROGENASE"/>
    <property type="match status" value="1"/>
</dbReference>
<proteinExistence type="inferred from homology"/>
<dbReference type="GO" id="GO:0015990">
    <property type="term" value="P:electron transport coupled proton transport"/>
    <property type="evidence" value="ECO:0007669"/>
    <property type="project" value="TreeGrafter"/>
</dbReference>
<reference evidence="5 6" key="1">
    <citation type="submission" date="2018-10" db="EMBL/GenBank/DDBJ databases">
        <title>Genomic Encyclopedia of Type Strains, Phase IV (KMG-IV): sequencing the most valuable type-strain genomes for metagenomic binning, comparative biology and taxonomic classification.</title>
        <authorList>
            <person name="Goeker M."/>
        </authorList>
    </citation>
    <scope>NUCLEOTIDE SEQUENCE [LARGE SCALE GENOMIC DNA]</scope>
    <source>
        <strain evidence="5 6">DSM 15521</strain>
    </source>
</reference>
<dbReference type="EMBL" id="RBIE01000001">
    <property type="protein sequence ID" value="RKQ63204.1"/>
    <property type="molecule type" value="Genomic_DNA"/>
</dbReference>
<comment type="caution">
    <text evidence="5">The sequence shown here is derived from an EMBL/GenBank/DDBJ whole genome shotgun (WGS) entry which is preliminary data.</text>
</comment>
<dbReference type="PANTHER" id="PTHR11995:SF14">
    <property type="entry name" value="NADH DEHYDROGENASE [UBIQUINONE] IRON-SULFUR PROTEIN 7, MITOCHONDRIAL"/>
    <property type="match status" value="1"/>
</dbReference>
<sequence length="156" mass="17725">MILKFFDWSRSNSPWGVHFCSGCCSLEVLALMGPRFDWERYGFMMTPSPRQADFIIVTGLVSKKVLPVLLRVYQQMPEPRYVFGMGACAAGGGPYWDSDFVAVDVSQYIPFDVFVAGCPPNPEATLEGLLRLKEIILRDRENAAKKYPNRMEEIPY</sequence>
<dbReference type="InterPro" id="IPR006137">
    <property type="entry name" value="NADH_UbQ_OxRdtase-like_20kDa"/>
</dbReference>
<keyword evidence="3" id="KW-0408">Iron</keyword>
<dbReference type="GO" id="GO:0048038">
    <property type="term" value="F:quinone binding"/>
    <property type="evidence" value="ECO:0007669"/>
    <property type="project" value="UniProtKB-KW"/>
</dbReference>
<keyword evidence="3" id="KW-0520">NAD</keyword>
<dbReference type="GO" id="GO:0046872">
    <property type="term" value="F:metal ion binding"/>
    <property type="evidence" value="ECO:0007669"/>
    <property type="project" value="UniProtKB-KW"/>
</dbReference>
<evidence type="ECO:0000313" key="6">
    <source>
        <dbReference type="Proteomes" id="UP000280881"/>
    </source>
</evidence>
<gene>
    <name evidence="5" type="ORF">C7457_0067</name>
</gene>
<evidence type="ECO:0000256" key="2">
    <source>
        <dbReference type="ARBA" id="ARBA00022719"/>
    </source>
</evidence>
<keyword evidence="3" id="KW-0479">Metal-binding</keyword>
<dbReference type="OrthoDB" id="9786737at2"/>
<name>A0A420W7C6_9BACT</name>
<feature type="domain" description="NADH:ubiquinone oxidoreductase-like 20kDa subunit" evidence="4">
    <location>
        <begin position="20"/>
        <end position="131"/>
    </location>
</feature>
<evidence type="ECO:0000256" key="1">
    <source>
        <dbReference type="ARBA" id="ARBA00009173"/>
    </source>
</evidence>
<evidence type="ECO:0000259" key="4">
    <source>
        <dbReference type="Pfam" id="PF01058"/>
    </source>
</evidence>
<comment type="similarity">
    <text evidence="1 3">Belongs to the complex I 20 kDa subunit family.</text>
</comment>
<dbReference type="SUPFAM" id="SSF56770">
    <property type="entry name" value="HydA/Nqo6-like"/>
    <property type="match status" value="1"/>
</dbReference>
<keyword evidence="3" id="KW-0004">4Fe-4S</keyword>
<evidence type="ECO:0000313" key="5">
    <source>
        <dbReference type="EMBL" id="RKQ63204.1"/>
    </source>
</evidence>